<organism evidence="2 3">
    <name type="scientific">Alicyclobacillus fodiniaquatilis</name>
    <dbReference type="NCBI Taxonomy" id="1661150"/>
    <lineage>
        <taxon>Bacteria</taxon>
        <taxon>Bacillati</taxon>
        <taxon>Bacillota</taxon>
        <taxon>Bacilli</taxon>
        <taxon>Bacillales</taxon>
        <taxon>Alicyclobacillaceae</taxon>
        <taxon>Alicyclobacillus</taxon>
    </lineage>
</organism>
<evidence type="ECO:0000313" key="2">
    <source>
        <dbReference type="EMBL" id="MFD1673731.1"/>
    </source>
</evidence>
<dbReference type="RefSeq" id="WP_377941524.1">
    <property type="nucleotide sequence ID" value="NZ_JBHUCX010000013.1"/>
</dbReference>
<feature type="domain" description="NAD-dependent epimerase/dehydratase" evidence="1">
    <location>
        <begin position="43"/>
        <end position="74"/>
    </location>
</feature>
<comment type="caution">
    <text evidence="2">The sequence shown here is derived from an EMBL/GenBank/DDBJ whole genome shotgun (WGS) entry which is preliminary data.</text>
</comment>
<sequence>MYLFSKGLRLEIRVLKFNKDILPPMMFYYLELYSGIGGGRMRIAVIGGTGFIATYIVERLIELGHNVLVFSRHDVNTPQVESLIGDKPLWSGWLL</sequence>
<dbReference type="SUPFAM" id="SSF51735">
    <property type="entry name" value="NAD(P)-binding Rossmann-fold domains"/>
    <property type="match status" value="1"/>
</dbReference>
<reference evidence="3" key="1">
    <citation type="journal article" date="2019" name="Int. J. Syst. Evol. Microbiol.">
        <title>The Global Catalogue of Microorganisms (GCM) 10K type strain sequencing project: providing services to taxonomists for standard genome sequencing and annotation.</title>
        <authorList>
            <consortium name="The Broad Institute Genomics Platform"/>
            <consortium name="The Broad Institute Genome Sequencing Center for Infectious Disease"/>
            <person name="Wu L."/>
            <person name="Ma J."/>
        </authorList>
    </citation>
    <scope>NUCLEOTIDE SEQUENCE [LARGE SCALE GENOMIC DNA]</scope>
    <source>
        <strain evidence="3">CGMCC 1.12286</strain>
    </source>
</reference>
<gene>
    <name evidence="2" type="ORF">ACFSB2_03285</name>
</gene>
<evidence type="ECO:0000313" key="3">
    <source>
        <dbReference type="Proteomes" id="UP001597079"/>
    </source>
</evidence>
<dbReference type="EMBL" id="JBHUCX010000013">
    <property type="protein sequence ID" value="MFD1673731.1"/>
    <property type="molecule type" value="Genomic_DNA"/>
</dbReference>
<keyword evidence="3" id="KW-1185">Reference proteome</keyword>
<dbReference type="Pfam" id="PF01370">
    <property type="entry name" value="Epimerase"/>
    <property type="match status" value="1"/>
</dbReference>
<proteinExistence type="predicted"/>
<name>A0ABW4JDN0_9BACL</name>
<dbReference type="InterPro" id="IPR036291">
    <property type="entry name" value="NAD(P)-bd_dom_sf"/>
</dbReference>
<dbReference type="InterPro" id="IPR001509">
    <property type="entry name" value="Epimerase_deHydtase"/>
</dbReference>
<evidence type="ECO:0000259" key="1">
    <source>
        <dbReference type="Pfam" id="PF01370"/>
    </source>
</evidence>
<dbReference type="Proteomes" id="UP001597079">
    <property type="component" value="Unassembled WGS sequence"/>
</dbReference>
<dbReference type="Gene3D" id="3.40.50.720">
    <property type="entry name" value="NAD(P)-binding Rossmann-like Domain"/>
    <property type="match status" value="1"/>
</dbReference>
<protein>
    <submittedName>
        <fullName evidence="2">NAD-dependent epimerase/dehydratase family protein</fullName>
    </submittedName>
</protein>
<accession>A0ABW4JDN0</accession>